<dbReference type="EMBL" id="VZBP01000055">
    <property type="protein sequence ID" value="MQO08967.1"/>
    <property type="molecule type" value="Genomic_DNA"/>
</dbReference>
<accession>A0A5P0WZC7</accession>
<dbReference type="GO" id="GO:0008745">
    <property type="term" value="F:N-acetylmuramoyl-L-alanine amidase activity"/>
    <property type="evidence" value="ECO:0007669"/>
    <property type="project" value="InterPro"/>
</dbReference>
<comment type="caution">
    <text evidence="1">The sequence shown here is derived from an EMBL/GenBank/DDBJ whole genome shotgun (WGS) entry which is preliminary data.</text>
</comment>
<proteinExistence type="predicted"/>
<sequence length="156" mass="17687">MARMKYLVLHCTATKEGREVSSDEIRHWHTDPVSKGGRGWKQVGYTDMIHLDGKVERLVKNNEDAEVDPWEITNGAAGFNSVSRHVVYVGGLASDGRTAKDTRTDAQKKALTEYVRNFHERFPSIRIIGHNELNSHKACPSFNVQEWLRSIGIKQV</sequence>
<reference evidence="2" key="1">
    <citation type="submission" date="2019-09" db="EMBL/GenBank/DDBJ databases">
        <title>Distinct polysaccharide growth profiles of human intestinal Prevotella copri isolates.</title>
        <authorList>
            <person name="Fehlner-Peach H."/>
            <person name="Magnabosco C."/>
            <person name="Raghavan V."/>
            <person name="Scher J.U."/>
            <person name="Tett A."/>
            <person name="Cox L.M."/>
            <person name="Gottsegen C."/>
            <person name="Watters A."/>
            <person name="Wiltshire- Gordon J.D."/>
            <person name="Segata N."/>
            <person name="Bonneau R."/>
            <person name="Littman D.R."/>
        </authorList>
    </citation>
    <scope>NUCLEOTIDE SEQUENCE [LARGE SCALE GENOMIC DNA]</scope>
    <source>
        <strain evidence="2">iA624</strain>
    </source>
</reference>
<gene>
    <name evidence="1" type="ORF">F7D57_04370</name>
</gene>
<dbReference type="InterPro" id="IPR036505">
    <property type="entry name" value="Amidase/PGRP_sf"/>
</dbReference>
<organism evidence="1 2">
    <name type="scientific">Segatella copri</name>
    <dbReference type="NCBI Taxonomy" id="165179"/>
    <lineage>
        <taxon>Bacteria</taxon>
        <taxon>Pseudomonadati</taxon>
        <taxon>Bacteroidota</taxon>
        <taxon>Bacteroidia</taxon>
        <taxon>Bacteroidales</taxon>
        <taxon>Prevotellaceae</taxon>
        <taxon>Segatella</taxon>
    </lineage>
</organism>
<evidence type="ECO:0000313" key="2">
    <source>
        <dbReference type="Proteomes" id="UP000405805"/>
    </source>
</evidence>
<dbReference type="RefSeq" id="WP_153084236.1">
    <property type="nucleotide sequence ID" value="NZ_VZBH01000067.1"/>
</dbReference>
<dbReference type="Pfam" id="PF01510">
    <property type="entry name" value="Amidase_2"/>
    <property type="match status" value="1"/>
</dbReference>
<dbReference type="AlphaFoldDB" id="A0A5P0WZC7"/>
<dbReference type="Gene3D" id="3.40.80.10">
    <property type="entry name" value="Peptidoglycan recognition protein-like"/>
    <property type="match status" value="1"/>
</dbReference>
<dbReference type="Proteomes" id="UP000405805">
    <property type="component" value="Unassembled WGS sequence"/>
</dbReference>
<evidence type="ECO:0000313" key="1">
    <source>
        <dbReference type="EMBL" id="MQO08967.1"/>
    </source>
</evidence>
<dbReference type="SUPFAM" id="SSF55846">
    <property type="entry name" value="N-acetylmuramoyl-L-alanine amidase-like"/>
    <property type="match status" value="1"/>
</dbReference>
<name>A0A5P0WZC7_9BACT</name>
<dbReference type="GO" id="GO:0009253">
    <property type="term" value="P:peptidoglycan catabolic process"/>
    <property type="evidence" value="ECO:0007669"/>
    <property type="project" value="InterPro"/>
</dbReference>
<dbReference type="InterPro" id="IPR002502">
    <property type="entry name" value="Amidase_domain"/>
</dbReference>
<protein>
    <submittedName>
        <fullName evidence="1">Lysozyme</fullName>
    </submittedName>
</protein>